<accession>A0AAD1FRI0</accession>
<evidence type="ECO:0000256" key="2">
    <source>
        <dbReference type="ARBA" id="ARBA00004496"/>
    </source>
</evidence>
<evidence type="ECO:0000256" key="8">
    <source>
        <dbReference type="ARBA" id="ARBA00022741"/>
    </source>
</evidence>
<protein>
    <recommendedName>
        <fullName evidence="5">Guanylate kinase</fullName>
        <ecNumber evidence="4">2.7.4.8</ecNumber>
    </recommendedName>
    <alternativeName>
        <fullName evidence="11">GMP kinase</fullName>
    </alternativeName>
</protein>
<dbReference type="SMART" id="SM00072">
    <property type="entry name" value="GuKc"/>
    <property type="match status" value="1"/>
</dbReference>
<dbReference type="CDD" id="cd00071">
    <property type="entry name" value="GMPK"/>
    <property type="match status" value="1"/>
</dbReference>
<dbReference type="PROSITE" id="PS00856">
    <property type="entry name" value="GUANYLATE_KINASE_1"/>
    <property type="match status" value="1"/>
</dbReference>
<dbReference type="NCBIfam" id="TIGR03263">
    <property type="entry name" value="guanyl_kin"/>
    <property type="match status" value="1"/>
</dbReference>
<dbReference type="InterPro" id="IPR008144">
    <property type="entry name" value="Guanylate_kin-like_dom"/>
</dbReference>
<evidence type="ECO:0000256" key="12">
    <source>
        <dbReference type="ARBA" id="ARBA00048594"/>
    </source>
</evidence>
<keyword evidence="10" id="KW-0067">ATP-binding</keyword>
<evidence type="ECO:0000256" key="4">
    <source>
        <dbReference type="ARBA" id="ARBA00012961"/>
    </source>
</evidence>
<evidence type="ECO:0000256" key="5">
    <source>
        <dbReference type="ARBA" id="ARBA00016296"/>
    </source>
</evidence>
<dbReference type="GeneID" id="66556747"/>
<comment type="subcellular location">
    <subcellularLocation>
        <location evidence="2">Cytoplasm</location>
    </subcellularLocation>
</comment>
<dbReference type="InterPro" id="IPR017665">
    <property type="entry name" value="Guanylate_kinase"/>
</dbReference>
<evidence type="ECO:0000256" key="1">
    <source>
        <dbReference type="ARBA" id="ARBA00003531"/>
    </source>
</evidence>
<dbReference type="Gene3D" id="3.30.63.10">
    <property type="entry name" value="Guanylate Kinase phosphate binding domain"/>
    <property type="match status" value="1"/>
</dbReference>
<dbReference type="AlphaFoldDB" id="A0AAD1FRI0"/>
<evidence type="ECO:0000313" key="14">
    <source>
        <dbReference type="EMBL" id="BBA17817.1"/>
    </source>
</evidence>
<dbReference type="SUPFAM" id="SSF52540">
    <property type="entry name" value="P-loop containing nucleoside triphosphate hydrolases"/>
    <property type="match status" value="1"/>
</dbReference>
<name>A0AAD1FRI0_9FLAO</name>
<evidence type="ECO:0000313" key="15">
    <source>
        <dbReference type="Proteomes" id="UP000262607"/>
    </source>
</evidence>
<dbReference type="FunFam" id="3.30.63.10:FF:000005">
    <property type="entry name" value="Guanylate kinase"/>
    <property type="match status" value="1"/>
</dbReference>
<comment type="catalytic activity">
    <reaction evidence="12">
        <text>GMP + ATP = GDP + ADP</text>
        <dbReference type="Rhea" id="RHEA:20780"/>
        <dbReference type="ChEBI" id="CHEBI:30616"/>
        <dbReference type="ChEBI" id="CHEBI:58115"/>
        <dbReference type="ChEBI" id="CHEBI:58189"/>
        <dbReference type="ChEBI" id="CHEBI:456216"/>
        <dbReference type="EC" id="2.7.4.8"/>
    </reaction>
</comment>
<keyword evidence="7 14" id="KW-0808">Transferase</keyword>
<sequence length="194" mass="22961">MKKGKIIILSGPSGSGKTTISKYLLSKIPKLKLSISCTTRTIRNNEKNGKDYYFISTNKFFSKIEKNHFLEWEEVYPNIYYGTLKNEISKIWNKCQHVLFDVDVKGGLSLKKRYPYDTLSIFIMVNSLKILKQRLFSRNYEDLSQIKIRLNKAKMEWEYARLFDIRLLNLNLDQTKKKVIQLVYNFTKNQSYCI</sequence>
<dbReference type="Proteomes" id="UP000262607">
    <property type="component" value="Chromosome"/>
</dbReference>
<evidence type="ECO:0000259" key="13">
    <source>
        <dbReference type="PROSITE" id="PS50052"/>
    </source>
</evidence>
<dbReference type="GO" id="GO:0004385">
    <property type="term" value="F:GMP kinase activity"/>
    <property type="evidence" value="ECO:0007669"/>
    <property type="project" value="UniProtKB-EC"/>
</dbReference>
<dbReference type="PANTHER" id="PTHR23117">
    <property type="entry name" value="GUANYLATE KINASE-RELATED"/>
    <property type="match status" value="1"/>
</dbReference>
<dbReference type="InterPro" id="IPR008145">
    <property type="entry name" value="GK/Ca_channel_bsu"/>
</dbReference>
<keyword evidence="9 14" id="KW-0418">Kinase</keyword>
<dbReference type="PANTHER" id="PTHR23117:SF13">
    <property type="entry name" value="GUANYLATE KINASE"/>
    <property type="match status" value="1"/>
</dbReference>
<comment type="similarity">
    <text evidence="3">Belongs to the guanylate kinase family.</text>
</comment>
<evidence type="ECO:0000256" key="9">
    <source>
        <dbReference type="ARBA" id="ARBA00022777"/>
    </source>
</evidence>
<dbReference type="Pfam" id="PF00625">
    <property type="entry name" value="Guanylate_kin"/>
    <property type="match status" value="1"/>
</dbReference>
<evidence type="ECO:0000256" key="11">
    <source>
        <dbReference type="ARBA" id="ARBA00030128"/>
    </source>
</evidence>
<evidence type="ECO:0000256" key="7">
    <source>
        <dbReference type="ARBA" id="ARBA00022679"/>
    </source>
</evidence>
<dbReference type="GO" id="GO:0005524">
    <property type="term" value="F:ATP binding"/>
    <property type="evidence" value="ECO:0007669"/>
    <property type="project" value="UniProtKB-KW"/>
</dbReference>
<keyword evidence="6" id="KW-0963">Cytoplasm</keyword>
<dbReference type="Gene3D" id="3.40.50.300">
    <property type="entry name" value="P-loop containing nucleotide triphosphate hydrolases"/>
    <property type="match status" value="1"/>
</dbReference>
<organism evidence="14 15">
    <name type="scientific">Blattabacterium punctulatus CPU2</name>
    <dbReference type="NCBI Taxonomy" id="1457032"/>
    <lineage>
        <taxon>Bacteria</taxon>
        <taxon>Pseudomonadati</taxon>
        <taxon>Bacteroidota</taxon>
        <taxon>Flavobacteriia</taxon>
        <taxon>Flavobacteriales</taxon>
        <taxon>Blattabacteriaceae</taxon>
        <taxon>Blattabacterium</taxon>
    </lineage>
</organism>
<reference evidence="14 15" key="1">
    <citation type="submission" date="2014-06" db="EMBL/GenBank/DDBJ databases">
        <title>Genome sequence of the intracellular symbiont Blattabacterium cuenoti, strain CPU2 from the wood feeding cockroach Cryptocercus punctulatus.</title>
        <authorList>
            <person name="Kinjo Y."/>
            <person name="Ohkuma M."/>
            <person name="Tokuda G."/>
        </authorList>
    </citation>
    <scope>NUCLEOTIDE SEQUENCE [LARGE SCALE GENOMIC DNA]</scope>
    <source>
        <strain evidence="14 15">CPU2</strain>
    </source>
</reference>
<feature type="domain" description="Guanylate kinase-like" evidence="13">
    <location>
        <begin position="4"/>
        <end position="184"/>
    </location>
</feature>
<proteinExistence type="inferred from homology"/>
<dbReference type="GO" id="GO:0005829">
    <property type="term" value="C:cytosol"/>
    <property type="evidence" value="ECO:0007669"/>
    <property type="project" value="TreeGrafter"/>
</dbReference>
<evidence type="ECO:0000256" key="10">
    <source>
        <dbReference type="ARBA" id="ARBA00022840"/>
    </source>
</evidence>
<gene>
    <name evidence="14" type="primary">gmk</name>
    <name evidence="14" type="ORF">CPU2_323</name>
</gene>
<evidence type="ECO:0000256" key="6">
    <source>
        <dbReference type="ARBA" id="ARBA00022490"/>
    </source>
</evidence>
<comment type="function">
    <text evidence="1">Essential for recycling GMP and indirectly, cGMP.</text>
</comment>
<dbReference type="InterPro" id="IPR027417">
    <property type="entry name" value="P-loop_NTPase"/>
</dbReference>
<evidence type="ECO:0000256" key="3">
    <source>
        <dbReference type="ARBA" id="ARBA00005790"/>
    </source>
</evidence>
<dbReference type="EMBL" id="AP014610">
    <property type="protein sequence ID" value="BBA17817.1"/>
    <property type="molecule type" value="Genomic_DNA"/>
</dbReference>
<keyword evidence="8" id="KW-0547">Nucleotide-binding</keyword>
<dbReference type="InterPro" id="IPR020590">
    <property type="entry name" value="Guanylate_kinase_CS"/>
</dbReference>
<dbReference type="PROSITE" id="PS50052">
    <property type="entry name" value="GUANYLATE_KINASE_2"/>
    <property type="match status" value="1"/>
</dbReference>
<dbReference type="RefSeq" id="WP_110548693.1">
    <property type="nucleotide sequence ID" value="NZ_AP014610.1"/>
</dbReference>
<dbReference type="EC" id="2.7.4.8" evidence="4"/>